<feature type="chain" id="PRO_5020615179" evidence="2">
    <location>
        <begin position="43"/>
        <end position="340"/>
    </location>
</feature>
<evidence type="ECO:0000256" key="1">
    <source>
        <dbReference type="ARBA" id="ARBA00006987"/>
    </source>
</evidence>
<dbReference type="PANTHER" id="PTHR42928:SF5">
    <property type="entry name" value="BLR1237 PROTEIN"/>
    <property type="match status" value="1"/>
</dbReference>
<evidence type="ECO:0000313" key="4">
    <source>
        <dbReference type="Proteomes" id="UP000295169"/>
    </source>
</evidence>
<dbReference type="Pfam" id="PF03401">
    <property type="entry name" value="TctC"/>
    <property type="match status" value="1"/>
</dbReference>
<organism evidence="3 4">
    <name type="scientific">Azotobacter chroococcum</name>
    <dbReference type="NCBI Taxonomy" id="353"/>
    <lineage>
        <taxon>Bacteria</taxon>
        <taxon>Pseudomonadati</taxon>
        <taxon>Pseudomonadota</taxon>
        <taxon>Gammaproteobacteria</taxon>
        <taxon>Pseudomonadales</taxon>
        <taxon>Pseudomonadaceae</taxon>
        <taxon>Azotobacter</taxon>
    </lineage>
</organism>
<dbReference type="Gene3D" id="3.40.190.10">
    <property type="entry name" value="Periplasmic binding protein-like II"/>
    <property type="match status" value="1"/>
</dbReference>
<evidence type="ECO:0000313" key="3">
    <source>
        <dbReference type="EMBL" id="TCL29585.1"/>
    </source>
</evidence>
<comment type="similarity">
    <text evidence="1">Belongs to the UPF0065 (bug) family.</text>
</comment>
<dbReference type="InterPro" id="IPR005064">
    <property type="entry name" value="BUG"/>
</dbReference>
<dbReference type="PIRSF" id="PIRSF017082">
    <property type="entry name" value="YflP"/>
    <property type="match status" value="1"/>
</dbReference>
<reference evidence="3 4" key="1">
    <citation type="submission" date="2019-03" db="EMBL/GenBank/DDBJ databases">
        <title>Genomic Encyclopedia of Type Strains, Phase IV (KMG-IV): sequencing the most valuable type-strain genomes for metagenomic binning, comparative biology and taxonomic classification.</title>
        <authorList>
            <person name="Goeker M."/>
        </authorList>
    </citation>
    <scope>NUCLEOTIDE SEQUENCE [LARGE SCALE GENOMIC DNA]</scope>
    <source>
        <strain evidence="3 4">DSM 2286</strain>
    </source>
</reference>
<gene>
    <name evidence="3" type="ORF">EV691_11629</name>
</gene>
<keyword evidence="3" id="KW-0675">Receptor</keyword>
<dbReference type="InterPro" id="IPR042100">
    <property type="entry name" value="Bug_dom1"/>
</dbReference>
<dbReference type="PANTHER" id="PTHR42928">
    <property type="entry name" value="TRICARBOXYLATE-BINDING PROTEIN"/>
    <property type="match status" value="1"/>
</dbReference>
<dbReference type="Proteomes" id="UP000295169">
    <property type="component" value="Unassembled WGS sequence"/>
</dbReference>
<keyword evidence="2" id="KW-0732">Signal</keyword>
<accession>A0A4R1PLJ0</accession>
<sequence>MTPAIPRTYINNKKVNHVKKTKLLRATLAAVVGLVLQSTAQAADYPSRPVELVVPAAATGASDLSARVFAKYAEKLLGKPMVVVRINGEGGYKGSRSVHEDPSNGYRVLYTHQGLVANYLTGMAPYSYDGFKVGPTVVEDATLGLYVSGKSGITSIGDLLARARAKPGKLKAATEYGTISHFMFLKLQKEQDVTFRLMDTGGDAARLAALIGGTVDVMAKVYSGTQEYLQSGDFVLLGEPTGTRAPNAPHVPTYREQGVDFTFPPYLWTLFFSQNTPQAVVDTWTGIAREVTANPAYRKEIEALGMAWTYRSPEESAAAYADTQKAWAALAAGTAAVARH</sequence>
<evidence type="ECO:0000256" key="2">
    <source>
        <dbReference type="SAM" id="SignalP"/>
    </source>
</evidence>
<dbReference type="AlphaFoldDB" id="A0A4R1PLJ0"/>
<dbReference type="SUPFAM" id="SSF53850">
    <property type="entry name" value="Periplasmic binding protein-like II"/>
    <property type="match status" value="1"/>
</dbReference>
<dbReference type="Gene3D" id="3.40.190.150">
    <property type="entry name" value="Bordetella uptake gene, domain 1"/>
    <property type="match status" value="1"/>
</dbReference>
<dbReference type="CDD" id="cd07012">
    <property type="entry name" value="PBP2_Bug_TTT"/>
    <property type="match status" value="1"/>
</dbReference>
<name>A0A4R1PLJ0_9GAMM</name>
<comment type="caution">
    <text evidence="3">The sequence shown here is derived from an EMBL/GenBank/DDBJ whole genome shotgun (WGS) entry which is preliminary data.</text>
</comment>
<feature type="signal peptide" evidence="2">
    <location>
        <begin position="1"/>
        <end position="42"/>
    </location>
</feature>
<dbReference type="EMBL" id="SMMU01000016">
    <property type="protein sequence ID" value="TCL29585.1"/>
    <property type="molecule type" value="Genomic_DNA"/>
</dbReference>
<proteinExistence type="inferred from homology"/>
<protein>
    <submittedName>
        <fullName evidence="3">Tripartite-type tricarboxylate transporter receptor subunit TctC</fullName>
    </submittedName>
</protein>